<gene>
    <name evidence="7" type="ORF">QYM36_006453</name>
</gene>
<comment type="similarity">
    <text evidence="3">Belongs to the Integrator subunit 8 family.</text>
</comment>
<accession>A0AA88I9D5</accession>
<reference evidence="7" key="1">
    <citation type="submission" date="2023-07" db="EMBL/GenBank/DDBJ databases">
        <title>Chromosome-level genome assembly of Artemia franciscana.</title>
        <authorList>
            <person name="Jo E."/>
        </authorList>
    </citation>
    <scope>NUCLEOTIDE SEQUENCE</scope>
    <source>
        <tissue evidence="7">Whole body</tissue>
    </source>
</reference>
<dbReference type="Proteomes" id="UP001187531">
    <property type="component" value="Unassembled WGS sequence"/>
</dbReference>
<evidence type="ECO:0000256" key="2">
    <source>
        <dbReference type="ARBA" id="ARBA00004286"/>
    </source>
</evidence>
<protein>
    <recommendedName>
        <fullName evidence="6">INTS8 TPR repeats domain-containing protein</fullName>
    </recommendedName>
</protein>
<comment type="subcellular location">
    <subcellularLocation>
        <location evidence="2">Chromosome</location>
    </subcellularLocation>
    <subcellularLocation>
        <location evidence="1">Nucleus</location>
    </subcellularLocation>
</comment>
<evidence type="ECO:0000313" key="7">
    <source>
        <dbReference type="EMBL" id="KAK2717682.1"/>
    </source>
</evidence>
<dbReference type="PANTHER" id="PTHR13350:SF1">
    <property type="entry name" value="INTEGRATOR COMPLEX SUBUNIT 8"/>
    <property type="match status" value="1"/>
</dbReference>
<evidence type="ECO:0000256" key="1">
    <source>
        <dbReference type="ARBA" id="ARBA00004123"/>
    </source>
</evidence>
<evidence type="ECO:0000256" key="5">
    <source>
        <dbReference type="ARBA" id="ARBA00023242"/>
    </source>
</evidence>
<evidence type="ECO:0000256" key="3">
    <source>
        <dbReference type="ARBA" id="ARBA00007147"/>
    </source>
</evidence>
<sequence length="988" mass="112225">MISTLEYILDPSKLSCDLVYISPEDACEVMLLFLQSAQTYRDMNDPMSLITIRDRLLPKKSVSLRLLALKVAAFFKWNILSENFRERIPNYLQRILVLDLLELVRGEVSNPNEHVSIPLETLPPETVLAVSLYHRWILNNTTQQDVIPKPRNTALITGPATGSNVVNLGAFTQMMDLTQKQLSQKVDESFTVLEKLLKCQTASMPSVDAFVPPDPSGRDFIFYFDKSEMIHLAEYRIQLYYDLGSYCIFKKKQQEAAGYFRSAANIYSQVDSSTFTFCKVQQMKLEGYLAACEVVTESSRRRNVSLAERLHESIKNNFEDTLEILREDNKVRQIPIFMRDLLEYDMVGAASNGTLFDAGALIANVRLLNVVRRVIDGMPMLENLKSLVIDGISDGARVLLKHFEDASVTFQQPEKLRVRSFLHRICSGSGVTSKALQRALMDSKLNIMYTSEEITEITGGRFSPSDPPVQAEYLDVATEPGKAEALQRLISSYDLLVIRELISTIGRLGQGKQVWAFSMRWEIPIPFQSTIMGLPKGFLQDFAYICLAKSRELTNQEEYIQAQSFISAIDEEVRQLLVQQNLSAPSTGFPTASKLLLMLQWESYLIDCIRALKEWPRRKEEERQLIKNCKFCLSTLNAEFSNIQNVLPRSEVIEHLTALLLACGEWDFLIPLTNASRFLAASLEYPATLAAVSLEMTKNRERPNRIIANALWELVSAAFAKAPLLSGQKRNNTGAVATDSASFKMNHLSNFCLHLCEPVTLSVMISCLCQLYNIVRDEVGNEILVEYPGFWPPNVPNPFGYYSIAVFELLYSLVDRALKLHPRNHTWLKIMGDLDFTQDRYNMAMRWYIEACISSSDCFSVPVPKTVMDEALLRRMIKACQKMQKSTEAAILCQFLEPPDYAVAFKCLQEKTSCDGMDSLYPCIWDMAILEFLTAQHTRRGEPKKEDTVAQAGLLELNSNNNEEIQKEAICQRKSRFLRALAREYIVL</sequence>
<dbReference type="GO" id="GO:0005694">
    <property type="term" value="C:chromosome"/>
    <property type="evidence" value="ECO:0007669"/>
    <property type="project" value="UniProtKB-SubCell"/>
</dbReference>
<evidence type="ECO:0000313" key="8">
    <source>
        <dbReference type="Proteomes" id="UP001187531"/>
    </source>
</evidence>
<evidence type="ECO:0000259" key="6">
    <source>
        <dbReference type="Pfam" id="PF25756"/>
    </source>
</evidence>
<keyword evidence="8" id="KW-1185">Reference proteome</keyword>
<dbReference type="GO" id="GO:0034472">
    <property type="term" value="P:snRNA 3'-end processing"/>
    <property type="evidence" value="ECO:0007669"/>
    <property type="project" value="InterPro"/>
</dbReference>
<dbReference type="GO" id="GO:0032039">
    <property type="term" value="C:integrator complex"/>
    <property type="evidence" value="ECO:0007669"/>
    <property type="project" value="TreeGrafter"/>
</dbReference>
<dbReference type="Pfam" id="PF25756">
    <property type="entry name" value="TPR_INTS8"/>
    <property type="match status" value="1"/>
</dbReference>
<dbReference type="PANTHER" id="PTHR13350">
    <property type="entry name" value="INTEGRATOR COMPLEX SUBUNIT 8"/>
    <property type="match status" value="1"/>
</dbReference>
<dbReference type="EMBL" id="JAVRJZ010000010">
    <property type="protein sequence ID" value="KAK2717682.1"/>
    <property type="molecule type" value="Genomic_DNA"/>
</dbReference>
<name>A0AA88I9D5_ARTSF</name>
<dbReference type="InterPro" id="IPR057980">
    <property type="entry name" value="TPR_INTS8"/>
</dbReference>
<feature type="domain" description="INTS8 TPR repeats" evidence="6">
    <location>
        <begin position="484"/>
        <end position="985"/>
    </location>
</feature>
<organism evidence="7 8">
    <name type="scientific">Artemia franciscana</name>
    <name type="common">Brine shrimp</name>
    <name type="synonym">Artemia sanfranciscana</name>
    <dbReference type="NCBI Taxonomy" id="6661"/>
    <lineage>
        <taxon>Eukaryota</taxon>
        <taxon>Metazoa</taxon>
        <taxon>Ecdysozoa</taxon>
        <taxon>Arthropoda</taxon>
        <taxon>Crustacea</taxon>
        <taxon>Branchiopoda</taxon>
        <taxon>Anostraca</taxon>
        <taxon>Artemiidae</taxon>
        <taxon>Artemia</taxon>
    </lineage>
</organism>
<keyword evidence="5" id="KW-0539">Nucleus</keyword>
<comment type="caution">
    <text evidence="7">The sequence shown here is derived from an EMBL/GenBank/DDBJ whole genome shotgun (WGS) entry which is preliminary data.</text>
</comment>
<dbReference type="AlphaFoldDB" id="A0AA88I9D5"/>
<keyword evidence="4" id="KW-0158">Chromosome</keyword>
<proteinExistence type="inferred from homology"/>
<dbReference type="InterPro" id="IPR038751">
    <property type="entry name" value="INTS8"/>
</dbReference>
<evidence type="ECO:0000256" key="4">
    <source>
        <dbReference type="ARBA" id="ARBA00022454"/>
    </source>
</evidence>